<sequence length="246" mass="28675">MVTRIQLGTILARFDRLSDDGKRAFFRDEDALERMGSELLGHTVQSWRRRVEGYLADPGADLDFNDMADYDANVMLQRFQFNQPPHVITMGGMVNDTELWELEVDFDRLEISFDWRNMVSNFLGEEERVKYLENMAKTSQHSRLADMRESLHAGRLDLDDALLAGVDMTKMQEQIRRKVRCYRFQHEYQRTGRPISISSFLGQPGRVEEHLRLAYMRNIRDALSVGPKADWREHGRRLSTSGGRSE</sequence>
<comment type="caution">
    <text evidence="1">The sequence shown here is derived from an EMBL/GenBank/DDBJ whole genome shotgun (WGS) entry which is preliminary data.</text>
</comment>
<organism evidence="1 2">
    <name type="scientific">Coniochaeta hoffmannii</name>
    <dbReference type="NCBI Taxonomy" id="91930"/>
    <lineage>
        <taxon>Eukaryota</taxon>
        <taxon>Fungi</taxon>
        <taxon>Dikarya</taxon>
        <taxon>Ascomycota</taxon>
        <taxon>Pezizomycotina</taxon>
        <taxon>Sordariomycetes</taxon>
        <taxon>Sordariomycetidae</taxon>
        <taxon>Coniochaetales</taxon>
        <taxon>Coniochaetaceae</taxon>
        <taxon>Coniochaeta</taxon>
    </lineage>
</organism>
<gene>
    <name evidence="1" type="ORF">NKR19_g2918</name>
</gene>
<reference evidence="1" key="1">
    <citation type="submission" date="2022-07" db="EMBL/GenBank/DDBJ databases">
        <title>Fungi with potential for degradation of polypropylene.</title>
        <authorList>
            <person name="Gostincar C."/>
        </authorList>
    </citation>
    <scope>NUCLEOTIDE SEQUENCE</scope>
    <source>
        <strain evidence="1">EXF-13287</strain>
    </source>
</reference>
<evidence type="ECO:0000313" key="2">
    <source>
        <dbReference type="Proteomes" id="UP001174691"/>
    </source>
</evidence>
<dbReference type="AlphaFoldDB" id="A0AA38W1W8"/>
<name>A0AA38W1W8_9PEZI</name>
<accession>A0AA38W1W8</accession>
<keyword evidence="2" id="KW-1185">Reference proteome</keyword>
<proteinExistence type="predicted"/>
<protein>
    <submittedName>
        <fullName evidence="1">Uncharacterized protein</fullName>
    </submittedName>
</protein>
<dbReference type="EMBL" id="JANBVN010000031">
    <property type="protein sequence ID" value="KAJ9160761.1"/>
    <property type="molecule type" value="Genomic_DNA"/>
</dbReference>
<dbReference type="Proteomes" id="UP001174691">
    <property type="component" value="Unassembled WGS sequence"/>
</dbReference>
<evidence type="ECO:0000313" key="1">
    <source>
        <dbReference type="EMBL" id="KAJ9160761.1"/>
    </source>
</evidence>